<accession>A0A8X7UGY3</accession>
<sequence>MDDHHPQYGVPELRQLMQGGGRVTTTESPSTSSHFPSDFFGFNLAPAAPPPPQQHHRLHQFTTDQEMGFLPRGIHGLGGSSSTAGNNSNLNASSSGGAVGFGGEAVA</sequence>
<reference evidence="2 3" key="1">
    <citation type="submission" date="2020-02" db="EMBL/GenBank/DDBJ databases">
        <authorList>
            <person name="Ma Q."/>
            <person name="Huang Y."/>
            <person name="Song X."/>
            <person name="Pei D."/>
        </authorList>
    </citation>
    <scope>NUCLEOTIDE SEQUENCE [LARGE SCALE GENOMIC DNA]</scope>
    <source>
        <strain evidence="2">Sxm20200214</strain>
        <tissue evidence="2">Leaf</tissue>
    </source>
</reference>
<dbReference type="EMBL" id="JAAMPC010000011">
    <property type="protein sequence ID" value="KAG2279375.1"/>
    <property type="molecule type" value="Genomic_DNA"/>
</dbReference>
<keyword evidence="3" id="KW-1185">Reference proteome</keyword>
<comment type="caution">
    <text evidence="2">The sequence shown here is derived from an EMBL/GenBank/DDBJ whole genome shotgun (WGS) entry which is preliminary data.</text>
</comment>
<protein>
    <submittedName>
        <fullName evidence="2">Uncharacterized protein</fullName>
    </submittedName>
</protein>
<proteinExistence type="predicted"/>
<feature type="region of interest" description="Disordered" evidence="1">
    <location>
        <begin position="1"/>
        <end position="107"/>
    </location>
</feature>
<organism evidence="2 3">
    <name type="scientific">Brassica carinata</name>
    <name type="common">Ethiopian mustard</name>
    <name type="synonym">Abyssinian cabbage</name>
    <dbReference type="NCBI Taxonomy" id="52824"/>
    <lineage>
        <taxon>Eukaryota</taxon>
        <taxon>Viridiplantae</taxon>
        <taxon>Streptophyta</taxon>
        <taxon>Embryophyta</taxon>
        <taxon>Tracheophyta</taxon>
        <taxon>Spermatophyta</taxon>
        <taxon>Magnoliopsida</taxon>
        <taxon>eudicotyledons</taxon>
        <taxon>Gunneridae</taxon>
        <taxon>Pentapetalae</taxon>
        <taxon>rosids</taxon>
        <taxon>malvids</taxon>
        <taxon>Brassicales</taxon>
        <taxon>Brassicaceae</taxon>
        <taxon>Brassiceae</taxon>
        <taxon>Brassica</taxon>
    </lineage>
</organism>
<dbReference type="AlphaFoldDB" id="A0A8X7UGY3"/>
<feature type="compositionally biased region" description="Polar residues" evidence="1">
    <location>
        <begin position="23"/>
        <end position="35"/>
    </location>
</feature>
<dbReference type="Proteomes" id="UP000886595">
    <property type="component" value="Unassembled WGS sequence"/>
</dbReference>
<feature type="compositionally biased region" description="Low complexity" evidence="1">
    <location>
        <begin position="80"/>
        <end position="96"/>
    </location>
</feature>
<evidence type="ECO:0000313" key="3">
    <source>
        <dbReference type="Proteomes" id="UP000886595"/>
    </source>
</evidence>
<feature type="compositionally biased region" description="Gly residues" evidence="1">
    <location>
        <begin position="97"/>
        <end position="107"/>
    </location>
</feature>
<name>A0A8X7UGY3_BRACI</name>
<evidence type="ECO:0000256" key="1">
    <source>
        <dbReference type="SAM" id="MobiDB-lite"/>
    </source>
</evidence>
<evidence type="ECO:0000313" key="2">
    <source>
        <dbReference type="EMBL" id="KAG2279375.1"/>
    </source>
</evidence>
<gene>
    <name evidence="2" type="ORF">Bca52824_050595</name>
</gene>